<proteinExistence type="predicted"/>
<feature type="region of interest" description="Disordered" evidence="1">
    <location>
        <begin position="23"/>
        <end position="43"/>
    </location>
</feature>
<gene>
    <name evidence="2" type="ORF">IC612_00900</name>
</gene>
<organism evidence="2 3">
    <name type="scientific">Planobacterium oryzisoli</name>
    <dbReference type="NCBI Taxonomy" id="2771435"/>
    <lineage>
        <taxon>Bacteria</taxon>
        <taxon>Pseudomonadati</taxon>
        <taxon>Bacteroidota</taxon>
        <taxon>Flavobacteriia</taxon>
        <taxon>Flavobacteriales</taxon>
        <taxon>Weeksellaceae</taxon>
        <taxon>Chryseobacterium group</taxon>
        <taxon>Chryseobacterium</taxon>
    </lineage>
</organism>
<comment type="caution">
    <text evidence="2">The sequence shown here is derived from an EMBL/GenBank/DDBJ whole genome shotgun (WGS) entry which is preliminary data.</text>
</comment>
<evidence type="ECO:0000313" key="2">
    <source>
        <dbReference type="EMBL" id="MBF5026355.1"/>
    </source>
</evidence>
<feature type="compositionally biased region" description="Basic and acidic residues" evidence="1">
    <location>
        <begin position="23"/>
        <end position="34"/>
    </location>
</feature>
<accession>A0A930YU15</accession>
<dbReference type="Proteomes" id="UP000694480">
    <property type="component" value="Unassembled WGS sequence"/>
</dbReference>
<evidence type="ECO:0000256" key="1">
    <source>
        <dbReference type="SAM" id="MobiDB-lite"/>
    </source>
</evidence>
<sequence>MKIPALLLITSLMLIQCSKEKNTPSLDQARRDSDSIGMESQSRKAPKPLDEWLSYYSKEGASFALEDFRMLSKDSLQLLPTGSSVLYEPEFDSLYASTLIYNSSGTSYLDIDSYLWRIARDSSLSFEADQEVVLVDTAEKTKHRLAYFGPSYRIEEAYFEKDSVVMLLGNSYENVPFYLRISLKDKTSIYYQLPDTLEVKSNYLEQRLKRKGIKFKTP</sequence>
<protein>
    <submittedName>
        <fullName evidence="2">Uncharacterized protein</fullName>
    </submittedName>
</protein>
<keyword evidence="3" id="KW-1185">Reference proteome</keyword>
<reference evidence="2" key="1">
    <citation type="submission" date="2020-11" db="EMBL/GenBank/DDBJ databases">
        <title>Genome seq and assembly of Planobacterium sp.</title>
        <authorList>
            <person name="Chhetri G."/>
        </authorList>
    </citation>
    <scope>NUCLEOTIDE SEQUENCE</scope>
    <source>
        <strain evidence="2">GCR5</strain>
    </source>
</reference>
<dbReference type="AlphaFoldDB" id="A0A930YU15"/>
<dbReference type="RefSeq" id="WP_194738283.1">
    <property type="nucleotide sequence ID" value="NZ_JADKYY010000001.1"/>
</dbReference>
<evidence type="ECO:0000313" key="3">
    <source>
        <dbReference type="Proteomes" id="UP000694480"/>
    </source>
</evidence>
<name>A0A930YU15_9FLAO</name>
<dbReference type="EMBL" id="JADKYY010000001">
    <property type="protein sequence ID" value="MBF5026355.1"/>
    <property type="molecule type" value="Genomic_DNA"/>
</dbReference>